<evidence type="ECO:0000313" key="2">
    <source>
        <dbReference type="EnsemblPlants" id="OBART04G01600.1"/>
    </source>
</evidence>
<reference evidence="2" key="1">
    <citation type="journal article" date="2009" name="Rice">
        <title>De Novo Next Generation Sequencing of Plant Genomes.</title>
        <authorList>
            <person name="Rounsley S."/>
            <person name="Marri P.R."/>
            <person name="Yu Y."/>
            <person name="He R."/>
            <person name="Sisneros N."/>
            <person name="Goicoechea J.L."/>
            <person name="Lee S.J."/>
            <person name="Angelova A."/>
            <person name="Kudrna D."/>
            <person name="Luo M."/>
            <person name="Affourtit J."/>
            <person name="Desany B."/>
            <person name="Knight J."/>
            <person name="Niazi F."/>
            <person name="Egholm M."/>
            <person name="Wing R.A."/>
        </authorList>
    </citation>
    <scope>NUCLEOTIDE SEQUENCE [LARGE SCALE GENOMIC DNA]</scope>
    <source>
        <strain evidence="2">cv. IRGC 105608</strain>
    </source>
</reference>
<dbReference type="PaxDb" id="65489-OBART04G01600.1"/>
<dbReference type="InterPro" id="IPR025315">
    <property type="entry name" value="DUF4220"/>
</dbReference>
<name>A0A0D3FS92_9ORYZ</name>
<dbReference type="EnsemblPlants" id="OBART04G01600.1">
    <property type="protein sequence ID" value="OBART04G01600.1"/>
    <property type="gene ID" value="OBART04G01600"/>
</dbReference>
<evidence type="ECO:0000313" key="3">
    <source>
        <dbReference type="Proteomes" id="UP000026960"/>
    </source>
</evidence>
<reference evidence="2" key="2">
    <citation type="submission" date="2015-03" db="UniProtKB">
        <authorList>
            <consortium name="EnsemblPlants"/>
        </authorList>
    </citation>
    <scope>IDENTIFICATION</scope>
</reference>
<dbReference type="STRING" id="65489.A0A0D3FS92"/>
<protein>
    <recommendedName>
        <fullName evidence="1">DUF4220 domain-containing protein</fullName>
    </recommendedName>
</protein>
<dbReference type="Pfam" id="PF13968">
    <property type="entry name" value="DUF4220"/>
    <property type="match status" value="1"/>
</dbReference>
<feature type="domain" description="DUF4220" evidence="1">
    <location>
        <begin position="1"/>
        <end position="131"/>
    </location>
</feature>
<keyword evidence="3" id="KW-1185">Reference proteome</keyword>
<dbReference type="PANTHER" id="PTHR31325">
    <property type="entry name" value="OS01G0798800 PROTEIN-RELATED"/>
    <property type="match status" value="1"/>
</dbReference>
<evidence type="ECO:0000259" key="1">
    <source>
        <dbReference type="Pfam" id="PF13968"/>
    </source>
</evidence>
<organism evidence="2">
    <name type="scientific">Oryza barthii</name>
    <dbReference type="NCBI Taxonomy" id="65489"/>
    <lineage>
        <taxon>Eukaryota</taxon>
        <taxon>Viridiplantae</taxon>
        <taxon>Streptophyta</taxon>
        <taxon>Embryophyta</taxon>
        <taxon>Tracheophyta</taxon>
        <taxon>Spermatophyta</taxon>
        <taxon>Magnoliopsida</taxon>
        <taxon>Liliopsida</taxon>
        <taxon>Poales</taxon>
        <taxon>Poaceae</taxon>
        <taxon>BOP clade</taxon>
        <taxon>Oryzoideae</taxon>
        <taxon>Oryzeae</taxon>
        <taxon>Oryzinae</taxon>
        <taxon>Oryza</taxon>
    </lineage>
</organism>
<proteinExistence type="predicted"/>
<sequence length="148" mass="17652">MFVVGLFKYGERIHALRCNKLSNIWSSPKEDEDHRIREEEELSLQYAHSLHHICKCGIVDFVIEEPLDVEKSKRSKTKILIEKMLQEKDRKTRIKMWKVIEMELSMMYDILYTKAGVIHSWFGYSIRVLSPWEGWQQLLQQSRPAARD</sequence>
<dbReference type="AlphaFoldDB" id="A0A0D3FS92"/>
<dbReference type="Gramene" id="OBART04G01600.1">
    <property type="protein sequence ID" value="OBART04G01600.1"/>
    <property type="gene ID" value="OBART04G01600"/>
</dbReference>
<dbReference type="HOGENOM" id="CLU_1761555_0_0_1"/>
<accession>A0A0D3FS92</accession>
<dbReference type="Proteomes" id="UP000026960">
    <property type="component" value="Chromosome 4"/>
</dbReference>